<reference evidence="10" key="2">
    <citation type="submission" date="2020-09" db="EMBL/GenBank/DDBJ databases">
        <authorList>
            <person name="Sun Q."/>
            <person name="Zhou Y."/>
        </authorList>
    </citation>
    <scope>NUCLEOTIDE SEQUENCE</scope>
    <source>
        <strain evidence="10">CGMCC 1.15794</strain>
    </source>
</reference>
<dbReference type="GO" id="GO:0008448">
    <property type="term" value="F:N-acetylglucosamine-6-phosphate deacetylase activity"/>
    <property type="evidence" value="ECO:0007669"/>
    <property type="project" value="InterPro"/>
</dbReference>
<dbReference type="SUPFAM" id="SSF51338">
    <property type="entry name" value="Composite domain of metallo-dependent hydrolases"/>
    <property type="match status" value="1"/>
</dbReference>
<dbReference type="AlphaFoldDB" id="A0A917MKU8"/>
<dbReference type="InterPro" id="IPR003764">
    <property type="entry name" value="GlcNAc_6-P_deAcase"/>
</dbReference>
<comment type="cofactor">
    <cofactor evidence="8">
        <name>a divalent metal cation</name>
        <dbReference type="ChEBI" id="CHEBI:60240"/>
    </cofactor>
    <text evidence="8">Binds 1 divalent metal cation per subunit.</text>
</comment>
<feature type="binding site" evidence="7">
    <location>
        <position position="242"/>
    </location>
    <ligand>
        <name>substrate</name>
    </ligand>
</feature>
<dbReference type="Proteomes" id="UP000657592">
    <property type="component" value="Unassembled WGS sequence"/>
</dbReference>
<evidence type="ECO:0000256" key="8">
    <source>
        <dbReference type="PIRSR" id="PIRSR038994-3"/>
    </source>
</evidence>
<dbReference type="GO" id="GO:0006046">
    <property type="term" value="P:N-acetylglucosamine catabolic process"/>
    <property type="evidence" value="ECO:0007669"/>
    <property type="project" value="TreeGrafter"/>
</dbReference>
<evidence type="ECO:0000313" key="11">
    <source>
        <dbReference type="Proteomes" id="UP000657592"/>
    </source>
</evidence>
<keyword evidence="4 5" id="KW-0119">Carbohydrate metabolism</keyword>
<dbReference type="Pfam" id="PF01979">
    <property type="entry name" value="Amidohydro_1"/>
    <property type="match status" value="1"/>
</dbReference>
<gene>
    <name evidence="10" type="primary">nagA</name>
    <name evidence="10" type="ORF">GCM10010921_06270</name>
</gene>
<dbReference type="SUPFAM" id="SSF51556">
    <property type="entry name" value="Metallo-dependent hydrolases"/>
    <property type="match status" value="1"/>
</dbReference>
<sequence>MAVVLHSARVVQPGATRAEAGSADAWVRFDRGRVEATGRGGSWRASMRAGDDDIDLAQVAGPGALLCPGFIDLHRHGGAGAAHEDGPEAVLRAHALHRAHGTTRAVVSLVTAELDLLAQRVAQIGELTRAEPGILGSHLEGPFLAPPRRGAHDAALLRDPAPATVERLLRAGIVDGRGTVRQVTLAPELPGGLDAIRRIVAHGAIAAIGHTDADAAETRRAIAAGATLLTHAFNAMPGIHHRRPGPIPVAAADPRVTLELIADGAHVDDVVVRMLFAAAPGRVALVTDAMAGTGMPDGPYRVGGLVADVAAGVATVRGTDALAGSTLTQDAALRRAVASGVTLGDAVAALTSTPARALGRPDLGALRAGGPADAVVLDERLEVRAVWVAGRAL</sequence>
<evidence type="ECO:0000256" key="6">
    <source>
        <dbReference type="PIRSR" id="PIRSR038994-1"/>
    </source>
</evidence>
<proteinExistence type="inferred from homology"/>
<keyword evidence="2 8" id="KW-0479">Metal-binding</keyword>
<dbReference type="Gene3D" id="2.30.40.10">
    <property type="entry name" value="Urease, subunit C, domain 1"/>
    <property type="match status" value="1"/>
</dbReference>
<feature type="binding site" evidence="7">
    <location>
        <position position="151"/>
    </location>
    <ligand>
        <name>substrate</name>
    </ligand>
</feature>
<dbReference type="RefSeq" id="WP_229663036.1">
    <property type="nucleotide sequence ID" value="NZ_BMJY01000002.1"/>
</dbReference>
<dbReference type="PIRSF" id="PIRSF038994">
    <property type="entry name" value="NagA"/>
    <property type="match status" value="1"/>
</dbReference>
<dbReference type="PANTHER" id="PTHR11113">
    <property type="entry name" value="N-ACETYLGLUCOSAMINE-6-PHOSPHATE DEACETYLASE"/>
    <property type="match status" value="1"/>
</dbReference>
<reference evidence="10" key="1">
    <citation type="journal article" date="2014" name="Int. J. Syst. Evol. Microbiol.">
        <title>Complete genome sequence of Corynebacterium casei LMG S-19264T (=DSM 44701T), isolated from a smear-ripened cheese.</title>
        <authorList>
            <consortium name="US DOE Joint Genome Institute (JGI-PGF)"/>
            <person name="Walter F."/>
            <person name="Albersmeier A."/>
            <person name="Kalinowski J."/>
            <person name="Ruckert C."/>
        </authorList>
    </citation>
    <scope>NUCLEOTIDE SEQUENCE</scope>
    <source>
        <strain evidence="10">CGMCC 1.15794</strain>
    </source>
</reference>
<organism evidence="10 11">
    <name type="scientific">Microbacterium album</name>
    <dbReference type="NCBI Taxonomy" id="2053191"/>
    <lineage>
        <taxon>Bacteria</taxon>
        <taxon>Bacillati</taxon>
        <taxon>Actinomycetota</taxon>
        <taxon>Actinomycetes</taxon>
        <taxon>Micrococcales</taxon>
        <taxon>Microbacteriaceae</taxon>
        <taxon>Microbacterium</taxon>
    </lineage>
</organism>
<feature type="binding site" evidence="8">
    <location>
        <position position="210"/>
    </location>
    <ligand>
        <name>Zn(2+)</name>
        <dbReference type="ChEBI" id="CHEBI:29105"/>
    </ligand>
</feature>
<feature type="active site" description="Proton donor/acceptor" evidence="6">
    <location>
        <position position="288"/>
    </location>
</feature>
<evidence type="ECO:0000256" key="7">
    <source>
        <dbReference type="PIRSR" id="PIRSR038994-2"/>
    </source>
</evidence>
<evidence type="ECO:0000256" key="5">
    <source>
        <dbReference type="PIRNR" id="PIRNR038994"/>
    </source>
</evidence>
<feature type="binding site" evidence="7">
    <location>
        <begin position="234"/>
        <end position="235"/>
    </location>
    <ligand>
        <name>substrate</name>
    </ligand>
</feature>
<comment type="similarity">
    <text evidence="1 5">Belongs to the metallo-dependent hydrolases superfamily. NagA family.</text>
</comment>
<dbReference type="Gene3D" id="3.20.20.140">
    <property type="entry name" value="Metal-dependent hydrolases"/>
    <property type="match status" value="1"/>
</dbReference>
<name>A0A917MKU8_9MICO</name>
<dbReference type="GO" id="GO:0046872">
    <property type="term" value="F:metal ion binding"/>
    <property type="evidence" value="ECO:0007669"/>
    <property type="project" value="UniProtKB-KW"/>
</dbReference>
<comment type="caution">
    <text evidence="10">The sequence shown here is derived from an EMBL/GenBank/DDBJ whole genome shotgun (WGS) entry which is preliminary data.</text>
</comment>
<protein>
    <submittedName>
        <fullName evidence="10">N-acetylglucosamine-6-phosphate deacetylase</fullName>
    </submittedName>
</protein>
<dbReference type="InterPro" id="IPR032466">
    <property type="entry name" value="Metal_Hydrolase"/>
</dbReference>
<evidence type="ECO:0000256" key="4">
    <source>
        <dbReference type="ARBA" id="ARBA00023277"/>
    </source>
</evidence>
<evidence type="ECO:0000313" key="10">
    <source>
        <dbReference type="EMBL" id="GGH36853.1"/>
    </source>
</evidence>
<evidence type="ECO:0000256" key="2">
    <source>
        <dbReference type="ARBA" id="ARBA00022723"/>
    </source>
</evidence>
<feature type="domain" description="Amidohydrolase-related" evidence="9">
    <location>
        <begin position="66"/>
        <end position="392"/>
    </location>
</feature>
<feature type="binding site" evidence="8">
    <location>
        <position position="231"/>
    </location>
    <ligand>
        <name>Zn(2+)</name>
        <dbReference type="ChEBI" id="CHEBI:29105"/>
    </ligand>
</feature>
<keyword evidence="11" id="KW-1185">Reference proteome</keyword>
<accession>A0A917MKU8</accession>
<dbReference type="EMBL" id="BMJY01000002">
    <property type="protein sequence ID" value="GGH36853.1"/>
    <property type="molecule type" value="Genomic_DNA"/>
</dbReference>
<dbReference type="PANTHER" id="PTHR11113:SF14">
    <property type="entry name" value="N-ACETYLGLUCOSAMINE-6-PHOSPHATE DEACETYLASE"/>
    <property type="match status" value="1"/>
</dbReference>
<evidence type="ECO:0000259" key="9">
    <source>
        <dbReference type="Pfam" id="PF01979"/>
    </source>
</evidence>
<keyword evidence="3 5" id="KW-0378">Hydrolase</keyword>
<dbReference type="InterPro" id="IPR011059">
    <property type="entry name" value="Metal-dep_hydrolase_composite"/>
</dbReference>
<evidence type="ECO:0000256" key="3">
    <source>
        <dbReference type="ARBA" id="ARBA00022801"/>
    </source>
</evidence>
<feature type="binding site" evidence="8">
    <location>
        <position position="140"/>
    </location>
    <ligand>
        <name>Zn(2+)</name>
        <dbReference type="ChEBI" id="CHEBI:29105"/>
    </ligand>
</feature>
<evidence type="ECO:0000256" key="1">
    <source>
        <dbReference type="ARBA" id="ARBA00010716"/>
    </source>
</evidence>
<feature type="binding site" evidence="7">
    <location>
        <begin position="322"/>
        <end position="324"/>
    </location>
    <ligand>
        <name>substrate</name>
    </ligand>
</feature>
<dbReference type="InterPro" id="IPR006680">
    <property type="entry name" value="Amidohydro-rel"/>
</dbReference>
<feature type="binding site" evidence="7">
    <location>
        <position position="266"/>
    </location>
    <ligand>
        <name>substrate</name>
    </ligand>
</feature>